<protein>
    <recommendedName>
        <fullName evidence="3">Endonuclease/exonuclease/phosphatase domain-containing protein</fullName>
    </recommendedName>
</protein>
<dbReference type="Proteomes" id="UP000886595">
    <property type="component" value="Unassembled WGS sequence"/>
</dbReference>
<dbReference type="Gene3D" id="3.60.10.10">
    <property type="entry name" value="Endonuclease/exonuclease/phosphatase"/>
    <property type="match status" value="1"/>
</dbReference>
<dbReference type="PANTHER" id="PTHR33710:SF77">
    <property type="entry name" value="DNASE I-LIKE SUPERFAMILY PROTEIN"/>
    <property type="match status" value="1"/>
</dbReference>
<proteinExistence type="predicted"/>
<dbReference type="EMBL" id="JAAMPC010000007">
    <property type="protein sequence ID" value="KAG2305196.1"/>
    <property type="molecule type" value="Genomic_DNA"/>
</dbReference>
<dbReference type="SUPFAM" id="SSF56219">
    <property type="entry name" value="DNase I-like"/>
    <property type="match status" value="1"/>
</dbReference>
<comment type="caution">
    <text evidence="1">The sequence shown here is derived from an EMBL/GenBank/DDBJ whole genome shotgun (WGS) entry which is preliminary data.</text>
</comment>
<dbReference type="OrthoDB" id="1110110at2759"/>
<evidence type="ECO:0000313" key="2">
    <source>
        <dbReference type="Proteomes" id="UP000886595"/>
    </source>
</evidence>
<evidence type="ECO:0008006" key="3">
    <source>
        <dbReference type="Google" id="ProtNLM"/>
    </source>
</evidence>
<gene>
    <name evidence="1" type="ORF">Bca52824_033847</name>
</gene>
<reference evidence="1 2" key="1">
    <citation type="submission" date="2020-02" db="EMBL/GenBank/DDBJ databases">
        <authorList>
            <person name="Ma Q."/>
            <person name="Huang Y."/>
            <person name="Song X."/>
            <person name="Pei D."/>
        </authorList>
    </citation>
    <scope>NUCLEOTIDE SEQUENCE [LARGE SCALE GENOMIC DNA]</scope>
    <source>
        <strain evidence="1">Sxm20200214</strain>
        <tissue evidence="1">Leaf</tissue>
    </source>
</reference>
<sequence length="267" mass="30255">MSNTGFFWNIRGINDPDKHKPFSNWLASSKALFGGWNFYSNHSSDPDGRIILIWKSPLAVNIIRETSQAITCEVLIGPLQKFTLTACYAANTSPERCDLLVELLDIQQQLSMDSTLWVVGGDFNQIIHFSEHSLPSVDCYDPPMIEFRDTLSQLGLFDLRFIGPLHTWSNKNPSFPIAKKLDHVLVNHPWISSYPHSQIFFLPPKISDNSPSLLTLAVDLPTSGIRPFKFFNYLTKHPLFLQSVLQGWDQAGSIAWDLAHLCVKLKK</sequence>
<name>A0A8X7V9P5_BRACI</name>
<dbReference type="InterPro" id="IPR036691">
    <property type="entry name" value="Endo/exonu/phosph_ase_sf"/>
</dbReference>
<dbReference type="AlphaFoldDB" id="A0A8X7V9P5"/>
<accession>A0A8X7V9P5</accession>
<evidence type="ECO:0000313" key="1">
    <source>
        <dbReference type="EMBL" id="KAG2305196.1"/>
    </source>
</evidence>
<keyword evidence="2" id="KW-1185">Reference proteome</keyword>
<organism evidence="1 2">
    <name type="scientific">Brassica carinata</name>
    <name type="common">Ethiopian mustard</name>
    <name type="synonym">Abyssinian cabbage</name>
    <dbReference type="NCBI Taxonomy" id="52824"/>
    <lineage>
        <taxon>Eukaryota</taxon>
        <taxon>Viridiplantae</taxon>
        <taxon>Streptophyta</taxon>
        <taxon>Embryophyta</taxon>
        <taxon>Tracheophyta</taxon>
        <taxon>Spermatophyta</taxon>
        <taxon>Magnoliopsida</taxon>
        <taxon>eudicotyledons</taxon>
        <taxon>Gunneridae</taxon>
        <taxon>Pentapetalae</taxon>
        <taxon>rosids</taxon>
        <taxon>malvids</taxon>
        <taxon>Brassicales</taxon>
        <taxon>Brassicaceae</taxon>
        <taxon>Brassiceae</taxon>
        <taxon>Brassica</taxon>
    </lineage>
</organism>
<dbReference type="PANTHER" id="PTHR33710">
    <property type="entry name" value="BNAC02G09200D PROTEIN"/>
    <property type="match status" value="1"/>
</dbReference>